<dbReference type="OMA" id="VGANQIF"/>
<keyword evidence="1" id="KW-0472">Membrane</keyword>
<name>C1MX08_MICPC</name>
<dbReference type="PANTHER" id="PTHR37231:SF2">
    <property type="entry name" value="EXPRESSED PROTEIN"/>
    <property type="match status" value="1"/>
</dbReference>
<feature type="transmembrane region" description="Helical" evidence="1">
    <location>
        <begin position="102"/>
        <end position="125"/>
    </location>
</feature>
<dbReference type="KEGG" id="mpp:MICPUCDRAFT_59320"/>
<evidence type="ECO:0000313" key="2">
    <source>
        <dbReference type="EMBL" id="EEH55966.1"/>
    </source>
</evidence>
<dbReference type="Proteomes" id="UP000001876">
    <property type="component" value="Unassembled WGS sequence"/>
</dbReference>
<keyword evidence="3" id="KW-1185">Reference proteome</keyword>
<dbReference type="STRING" id="564608.C1MX08"/>
<evidence type="ECO:0000256" key="1">
    <source>
        <dbReference type="SAM" id="Phobius"/>
    </source>
</evidence>
<evidence type="ECO:0000313" key="3">
    <source>
        <dbReference type="Proteomes" id="UP000001876"/>
    </source>
</evidence>
<dbReference type="PANTHER" id="PTHR37231">
    <property type="entry name" value="EXPRESSED PROTEIN"/>
    <property type="match status" value="1"/>
</dbReference>
<dbReference type="OrthoDB" id="2015857at2759"/>
<protein>
    <submittedName>
        <fullName evidence="2">Predicted protein</fullName>
    </submittedName>
</protein>
<keyword evidence="1" id="KW-1133">Transmembrane helix</keyword>
<feature type="transmembrane region" description="Helical" evidence="1">
    <location>
        <begin position="70"/>
        <end position="90"/>
    </location>
</feature>
<dbReference type="AlphaFoldDB" id="C1MX08"/>
<gene>
    <name evidence="2" type="ORF">MICPUCDRAFT_59320</name>
</gene>
<keyword evidence="1" id="KW-0812">Transmembrane</keyword>
<dbReference type="eggNOG" id="KOG3017">
    <property type="taxonomic scope" value="Eukaryota"/>
</dbReference>
<proteinExistence type="predicted"/>
<sequence length="184" mass="18875">MSSALLAARVVPPRALRIARVASRPTRARRVATHPVVAGLKDLDKDLAKVSPSRTRDALAGDDRELRRQAIVGVGGCVSCAIMGYSLYTLRHTGCGLPPGPGGLVGAAEGLSYLYVCALVAYSAVKKVRTGSGLPEGPGGVLGLAEGLAYLLALGGVYCLLGQVEDFGFIPNAVPVEGGPCFSS</sequence>
<dbReference type="EMBL" id="GG663741">
    <property type="protein sequence ID" value="EEH55966.1"/>
    <property type="molecule type" value="Genomic_DNA"/>
</dbReference>
<dbReference type="GeneID" id="9685102"/>
<dbReference type="RefSeq" id="XP_003060014.1">
    <property type="nucleotide sequence ID" value="XM_003059968.1"/>
</dbReference>
<organism evidence="3">
    <name type="scientific">Micromonas pusilla (strain CCMP1545)</name>
    <name type="common">Picoplanktonic green alga</name>
    <dbReference type="NCBI Taxonomy" id="564608"/>
    <lineage>
        <taxon>Eukaryota</taxon>
        <taxon>Viridiplantae</taxon>
        <taxon>Chlorophyta</taxon>
        <taxon>Mamiellophyceae</taxon>
        <taxon>Mamiellales</taxon>
        <taxon>Mamiellaceae</taxon>
        <taxon>Micromonas</taxon>
    </lineage>
</organism>
<reference evidence="2 3" key="1">
    <citation type="journal article" date="2009" name="Science">
        <title>Green evolution and dynamic adaptations revealed by genomes of the marine picoeukaryotes Micromonas.</title>
        <authorList>
            <person name="Worden A.Z."/>
            <person name="Lee J.H."/>
            <person name="Mock T."/>
            <person name="Rouze P."/>
            <person name="Simmons M.P."/>
            <person name="Aerts A.L."/>
            <person name="Allen A.E."/>
            <person name="Cuvelier M.L."/>
            <person name="Derelle E."/>
            <person name="Everett M.V."/>
            <person name="Foulon E."/>
            <person name="Grimwood J."/>
            <person name="Gundlach H."/>
            <person name="Henrissat B."/>
            <person name="Napoli C."/>
            <person name="McDonald S.M."/>
            <person name="Parker M.S."/>
            <person name="Rombauts S."/>
            <person name="Salamov A."/>
            <person name="Von Dassow P."/>
            <person name="Badger J.H."/>
            <person name="Coutinho P.M."/>
            <person name="Demir E."/>
            <person name="Dubchak I."/>
            <person name="Gentemann C."/>
            <person name="Eikrem W."/>
            <person name="Gready J.E."/>
            <person name="John U."/>
            <person name="Lanier W."/>
            <person name="Lindquist E.A."/>
            <person name="Lucas S."/>
            <person name="Mayer K.F."/>
            <person name="Moreau H."/>
            <person name="Not F."/>
            <person name="Otillar R."/>
            <person name="Panaud O."/>
            <person name="Pangilinan J."/>
            <person name="Paulsen I."/>
            <person name="Piegu B."/>
            <person name="Poliakov A."/>
            <person name="Robbens S."/>
            <person name="Schmutz J."/>
            <person name="Toulza E."/>
            <person name="Wyss T."/>
            <person name="Zelensky A."/>
            <person name="Zhou K."/>
            <person name="Armbrust E.V."/>
            <person name="Bhattacharya D."/>
            <person name="Goodenough U.W."/>
            <person name="Van de Peer Y."/>
            <person name="Grigoriev I.V."/>
        </authorList>
    </citation>
    <scope>NUCLEOTIDE SEQUENCE [LARGE SCALE GENOMIC DNA]</scope>
    <source>
        <strain evidence="2 3">CCMP1545</strain>
    </source>
</reference>
<accession>C1MX08</accession>